<dbReference type="Pfam" id="PF00078">
    <property type="entry name" value="RVT_1"/>
    <property type="match status" value="1"/>
</dbReference>
<dbReference type="PANTHER" id="PTHR37984:SF5">
    <property type="entry name" value="PROTEIN NYNRIN-LIKE"/>
    <property type="match status" value="1"/>
</dbReference>
<dbReference type="Gene3D" id="3.30.70.270">
    <property type="match status" value="2"/>
</dbReference>
<dbReference type="InterPro" id="IPR043128">
    <property type="entry name" value="Rev_trsase/Diguanyl_cyclase"/>
</dbReference>
<dbReference type="InterPro" id="IPR043502">
    <property type="entry name" value="DNA/RNA_pol_sf"/>
</dbReference>
<dbReference type="AlphaFoldDB" id="A0A8S0TLA6"/>
<dbReference type="Proteomes" id="UP000594638">
    <property type="component" value="Unassembled WGS sequence"/>
</dbReference>
<dbReference type="InterPro" id="IPR050951">
    <property type="entry name" value="Retrovirus_Pol_polyprotein"/>
</dbReference>
<reference evidence="2 3" key="1">
    <citation type="submission" date="2019-12" db="EMBL/GenBank/DDBJ databases">
        <authorList>
            <person name="Alioto T."/>
            <person name="Alioto T."/>
            <person name="Gomez Garrido J."/>
        </authorList>
    </citation>
    <scope>NUCLEOTIDE SEQUENCE [LARGE SCALE GENOMIC DNA]</scope>
</reference>
<dbReference type="OrthoDB" id="1712951at2759"/>
<keyword evidence="3" id="KW-1185">Reference proteome</keyword>
<dbReference type="Gramene" id="OE9A067360T1">
    <property type="protein sequence ID" value="OE9A067360C1"/>
    <property type="gene ID" value="OE9A067360"/>
</dbReference>
<evidence type="ECO:0000259" key="1">
    <source>
        <dbReference type="Pfam" id="PF00078"/>
    </source>
</evidence>
<proteinExistence type="predicted"/>
<dbReference type="EMBL" id="CACTIH010007258">
    <property type="protein sequence ID" value="CAA3006191.1"/>
    <property type="molecule type" value="Genomic_DNA"/>
</dbReference>
<evidence type="ECO:0000313" key="3">
    <source>
        <dbReference type="Proteomes" id="UP000594638"/>
    </source>
</evidence>
<dbReference type="SUPFAM" id="SSF56672">
    <property type="entry name" value="DNA/RNA polymerases"/>
    <property type="match status" value="1"/>
</dbReference>
<dbReference type="PANTHER" id="PTHR37984">
    <property type="entry name" value="PROTEIN CBG26694"/>
    <property type="match status" value="1"/>
</dbReference>
<organism evidence="2 3">
    <name type="scientific">Olea europaea subsp. europaea</name>
    <dbReference type="NCBI Taxonomy" id="158383"/>
    <lineage>
        <taxon>Eukaryota</taxon>
        <taxon>Viridiplantae</taxon>
        <taxon>Streptophyta</taxon>
        <taxon>Embryophyta</taxon>
        <taxon>Tracheophyta</taxon>
        <taxon>Spermatophyta</taxon>
        <taxon>Magnoliopsida</taxon>
        <taxon>eudicotyledons</taxon>
        <taxon>Gunneridae</taxon>
        <taxon>Pentapetalae</taxon>
        <taxon>asterids</taxon>
        <taxon>lamiids</taxon>
        <taxon>Lamiales</taxon>
        <taxon>Oleaceae</taxon>
        <taxon>Oleeae</taxon>
        <taxon>Olea</taxon>
    </lineage>
</organism>
<feature type="domain" description="Reverse transcriptase" evidence="1">
    <location>
        <begin position="3"/>
        <end position="63"/>
    </location>
</feature>
<accession>A0A8S0TLA6</accession>
<protein>
    <recommendedName>
        <fullName evidence="1">Reverse transcriptase domain-containing protein</fullName>
    </recommendedName>
</protein>
<comment type="caution">
    <text evidence="2">The sequence shown here is derived from an EMBL/GenBank/DDBJ whole genome shotgun (WGS) entry which is preliminary data.</text>
</comment>
<dbReference type="InterPro" id="IPR000477">
    <property type="entry name" value="RT_dom"/>
</dbReference>
<name>A0A8S0TLA6_OLEEU</name>
<sequence length="118" mass="13821">MNLIFHDMIGKFVKVYVDDIVVKSIKEEDHFEQLRCSFERMRHYKLKLNPLKCAFGVNAGNFLDFLVYKRGIELDKNKVKAILEVKSPSNKKELQRFLGQVNFLRCFISNCAGRTKAF</sequence>
<gene>
    <name evidence="2" type="ORF">OLEA9_A067360</name>
</gene>
<evidence type="ECO:0000313" key="2">
    <source>
        <dbReference type="EMBL" id="CAA3006191.1"/>
    </source>
</evidence>